<evidence type="ECO:0000259" key="5">
    <source>
        <dbReference type="SMART" id="SM00645"/>
    </source>
</evidence>
<reference evidence="6 7" key="1">
    <citation type="submission" date="2020-04" db="EMBL/GenBank/DDBJ databases">
        <title>Perkinsus olseni comparative genomics.</title>
        <authorList>
            <person name="Bogema D.R."/>
        </authorList>
    </citation>
    <scope>NUCLEOTIDE SEQUENCE [LARGE SCALE GENOMIC DNA]</scope>
    <source>
        <strain evidence="6">00978-12</strain>
    </source>
</reference>
<dbReference type="GO" id="GO:0085020">
    <property type="term" value="P:protein K6-linked ubiquitination"/>
    <property type="evidence" value="ECO:0007669"/>
    <property type="project" value="TreeGrafter"/>
</dbReference>
<dbReference type="Gene3D" id="2.40.50.170">
    <property type="entry name" value="Cysteine proteinases. Chain C"/>
    <property type="match status" value="1"/>
</dbReference>
<dbReference type="InterPro" id="IPR011765">
    <property type="entry name" value="Pept_M16_N"/>
</dbReference>
<dbReference type="PROSITE" id="PS00639">
    <property type="entry name" value="THIOL_PROTEASE_HIS"/>
    <property type="match status" value="1"/>
</dbReference>
<dbReference type="PANTHER" id="PTHR24171">
    <property type="entry name" value="ANKYRIN REPEAT DOMAIN-CONTAINING PROTEIN 39-RELATED"/>
    <property type="match status" value="1"/>
</dbReference>
<keyword evidence="2 3" id="KW-0040">ANK repeat</keyword>
<evidence type="ECO:0000256" key="4">
    <source>
        <dbReference type="SAM" id="MobiDB-lite"/>
    </source>
</evidence>
<dbReference type="Pfam" id="PF00675">
    <property type="entry name" value="Peptidase_M16"/>
    <property type="match status" value="1"/>
</dbReference>
<dbReference type="InterPro" id="IPR002110">
    <property type="entry name" value="Ankyrin_rpt"/>
</dbReference>
<feature type="repeat" description="ANK" evidence="3">
    <location>
        <begin position="848"/>
        <end position="880"/>
    </location>
</feature>
<dbReference type="SMART" id="SM00645">
    <property type="entry name" value="Pept_C1"/>
    <property type="match status" value="1"/>
</dbReference>
<dbReference type="Pfam" id="PF13637">
    <property type="entry name" value="Ank_4"/>
    <property type="match status" value="1"/>
</dbReference>
<dbReference type="GO" id="GO:0006508">
    <property type="term" value="P:proteolysis"/>
    <property type="evidence" value="ECO:0007669"/>
    <property type="project" value="InterPro"/>
</dbReference>
<protein>
    <recommendedName>
        <fullName evidence="5">Peptidase C1A papain C-terminal domain-containing protein</fullName>
    </recommendedName>
</protein>
<dbReference type="InterPro" id="IPR000668">
    <property type="entry name" value="Peptidase_C1A_C"/>
</dbReference>
<evidence type="ECO:0000256" key="1">
    <source>
        <dbReference type="ARBA" id="ARBA00022737"/>
    </source>
</evidence>
<comment type="caution">
    <text evidence="6">The sequence shown here is derived from an EMBL/GenBank/DDBJ whole genome shotgun (WGS) entry which is preliminary data.</text>
</comment>
<proteinExistence type="predicted"/>
<accession>A0A7J6PKX8</accession>
<dbReference type="Proteomes" id="UP000541610">
    <property type="component" value="Unassembled WGS sequence"/>
</dbReference>
<dbReference type="GO" id="GO:0046872">
    <property type="term" value="F:metal ion binding"/>
    <property type="evidence" value="ECO:0007669"/>
    <property type="project" value="InterPro"/>
</dbReference>
<dbReference type="Gene3D" id="3.30.830.10">
    <property type="entry name" value="Metalloenzyme, LuxS/M16 peptidase-like"/>
    <property type="match status" value="1"/>
</dbReference>
<dbReference type="GO" id="GO:0008234">
    <property type="term" value="F:cysteine-type peptidase activity"/>
    <property type="evidence" value="ECO:0007669"/>
    <property type="project" value="InterPro"/>
</dbReference>
<dbReference type="EMBL" id="JABANP010000008">
    <property type="protein sequence ID" value="KAF4696763.1"/>
    <property type="molecule type" value="Genomic_DNA"/>
</dbReference>
<dbReference type="Pfam" id="PF12796">
    <property type="entry name" value="Ank_2"/>
    <property type="match status" value="1"/>
</dbReference>
<dbReference type="InterPro" id="IPR038765">
    <property type="entry name" value="Papain-like_cys_pep_sf"/>
</dbReference>
<feature type="repeat" description="ANK" evidence="3">
    <location>
        <begin position="749"/>
        <end position="770"/>
    </location>
</feature>
<dbReference type="PANTHER" id="PTHR24171:SF8">
    <property type="entry name" value="BRCA1-ASSOCIATED RING DOMAIN PROTEIN 1"/>
    <property type="match status" value="1"/>
</dbReference>
<dbReference type="SUPFAM" id="SSF54001">
    <property type="entry name" value="Cysteine proteinases"/>
    <property type="match status" value="1"/>
</dbReference>
<evidence type="ECO:0000256" key="3">
    <source>
        <dbReference type="PROSITE-ProRule" id="PRU00023"/>
    </source>
</evidence>
<feature type="domain" description="Peptidase C1A papain C-terminal" evidence="5">
    <location>
        <begin position="198"/>
        <end position="538"/>
    </location>
</feature>
<dbReference type="OrthoDB" id="640249at2759"/>
<keyword evidence="1" id="KW-0677">Repeat</keyword>
<dbReference type="SUPFAM" id="SSF63411">
    <property type="entry name" value="LuxS/MPP-like metallohydrolase"/>
    <property type="match status" value="1"/>
</dbReference>
<organism evidence="6 7">
    <name type="scientific">Perkinsus olseni</name>
    <name type="common">Perkinsus atlanticus</name>
    <dbReference type="NCBI Taxonomy" id="32597"/>
    <lineage>
        <taxon>Eukaryota</taxon>
        <taxon>Sar</taxon>
        <taxon>Alveolata</taxon>
        <taxon>Perkinsozoa</taxon>
        <taxon>Perkinsea</taxon>
        <taxon>Perkinsida</taxon>
        <taxon>Perkinsidae</taxon>
        <taxon>Perkinsus</taxon>
    </lineage>
</organism>
<name>A0A7J6PKX8_PEROL</name>
<dbReference type="PRINTS" id="PR01415">
    <property type="entry name" value="ANKYRIN"/>
</dbReference>
<dbReference type="Gene3D" id="3.90.70.10">
    <property type="entry name" value="Cysteine proteinases"/>
    <property type="match status" value="1"/>
</dbReference>
<feature type="compositionally biased region" description="Low complexity" evidence="4">
    <location>
        <begin position="681"/>
        <end position="693"/>
    </location>
</feature>
<sequence length="1380" mass="150850">MGFDEFIILNNFTRPNSTETPRKIDLFVRYRCTGERECGGPQDAESPDGTTEGYVSYCGQTLVGFWSAIDGSEQGCAWARKVDTEEANKIHSLAVPHREGTAGRATKILAPEYTVMEPSRRVGEVHAHVEEGDEERPVSYTGMKKRRCPITWTSLSPKGILDRLQEDSPVKNDRHLDLCQTEELFEADRILATLPEEVRASYDFRQHYGDYGSPVKNQGPCGGCYAMGIAAAVQGAIYKDFISMGIPIPDAFELSPQGILSCSYTAQACNGGFPGSVGFDLLVTGVTTERCMPYVFNDGKCKPECFHDEREVWYIKEGTYKGGFYGRCSMARIMQHVYQHGPMQVAIEAPNGLTPTLLHDIVSKDVHHVEPDRSTADLVEIAVANTPRKFLDVLNHVNLRDQDVALSEEDRTLLRHLRIAPGKQPEADGDVHLRIHGSFEPDKIALSRSLEALLSKFGSGSQIARIEAIGYDHWGYTNHALVIVGWGSETDPNTGKELPYWIVRNSWGPNWGPFGDGHLKLERGINLGGVEAQAMSFLPDPCRGAYRHYVDMYIENGQLDKDHLPEHVRACYQRRQIRMYRWNRLTANMLLTGSRSEAGSSMALVICGAGIGGFSLASHAVVSPNDHGSSCGWFGSSKSNKVDEVVDERDVLSDIESNKAFTTGSGGGCSIVAKLGDGQETATADSTPSTSSGGDDDAMWGELMEGAEAPADARVKPTELHLAAFRGDLIEVKSLIDNEEHQINQADSEGMTPLMVAVKQGHLDVAELLLPVSDVKATDKEEWTVLHWACEVGRLSFVKRLCGEHSELLAMKDKRGLSPLHIACWQGNEELARILLDNKADMKALTKWGETPLHHAAFFGHVGVCRLLLQHGADPLVKDRLRRSPKSLASGKAASAELRDLFREAAAAAVPHNDSTSPASSNDLLVLAVFLYVVIQLSTPALFVLPRPAVSQSAVSNTYGRPHATNLRARHGGAVGRTSSAYPTSLMVLGMGVAALVSVAMARRRRGKNVSRRAAVEAAPRLRLTSAPLPRNPAVRVGRLSNGLQYVIQDHKDVGGQAVHATLEVHVGSRDESAGEQGMAHLVEHAAFMGCDRRRAALATKGGQSNAETDYHHVSFETVIPNAAGLGEALGLLRQAGFEAELSKDVVERERLVVLREKAQMDTHDYAQECAALEALHSENVLGTQSKDFYKKWFRPANSTLFIVGDLAGRDEDVISEIEQTFGDVEVGVASVRKPVHHVWSPKAPTIRIDPQSEESSVGRIMLMSKQPVHPLRTRLDMRRYVAEDIAIRAVASRLQRASRALEVPVAARVVEDVCSSPLDEKEVMALGEDYVKGLADMKEASSAEQLQMLMDLLLLGHTPVAPADATKLAEETVKGSDPC</sequence>
<feature type="repeat" description="ANK" evidence="3">
    <location>
        <begin position="815"/>
        <end position="847"/>
    </location>
</feature>
<dbReference type="PROSITE" id="PS50297">
    <property type="entry name" value="ANK_REP_REGION"/>
    <property type="match status" value="3"/>
</dbReference>
<dbReference type="PROSITE" id="PS50088">
    <property type="entry name" value="ANK_REPEAT"/>
    <property type="match status" value="3"/>
</dbReference>
<dbReference type="Pfam" id="PF00112">
    <property type="entry name" value="Peptidase_C1"/>
    <property type="match status" value="2"/>
</dbReference>
<evidence type="ECO:0000313" key="7">
    <source>
        <dbReference type="Proteomes" id="UP000541610"/>
    </source>
</evidence>
<evidence type="ECO:0000256" key="2">
    <source>
        <dbReference type="ARBA" id="ARBA00023043"/>
    </source>
</evidence>
<dbReference type="InterPro" id="IPR025660">
    <property type="entry name" value="Pept_his_AS"/>
</dbReference>
<dbReference type="InterPro" id="IPR011249">
    <property type="entry name" value="Metalloenz_LuxS/M16"/>
</dbReference>
<gene>
    <name evidence="6" type="ORF">FOZ60_015663</name>
</gene>
<dbReference type="Pfam" id="PF05193">
    <property type="entry name" value="Peptidase_M16_C"/>
    <property type="match status" value="1"/>
</dbReference>
<dbReference type="SMART" id="SM00248">
    <property type="entry name" value="ANK"/>
    <property type="match status" value="5"/>
</dbReference>
<dbReference type="InterPro" id="IPR036770">
    <property type="entry name" value="Ankyrin_rpt-contain_sf"/>
</dbReference>
<dbReference type="GO" id="GO:0004842">
    <property type="term" value="F:ubiquitin-protein transferase activity"/>
    <property type="evidence" value="ECO:0007669"/>
    <property type="project" value="TreeGrafter"/>
</dbReference>
<evidence type="ECO:0000313" key="6">
    <source>
        <dbReference type="EMBL" id="KAF4696763.1"/>
    </source>
</evidence>
<dbReference type="InterPro" id="IPR007863">
    <property type="entry name" value="Peptidase_M16_C"/>
</dbReference>
<dbReference type="Gene3D" id="1.25.40.20">
    <property type="entry name" value="Ankyrin repeat-containing domain"/>
    <property type="match status" value="3"/>
</dbReference>
<feature type="region of interest" description="Disordered" evidence="4">
    <location>
        <begin position="679"/>
        <end position="700"/>
    </location>
</feature>
<dbReference type="SUPFAM" id="SSF48403">
    <property type="entry name" value="Ankyrin repeat"/>
    <property type="match status" value="1"/>
</dbReference>